<protein>
    <submittedName>
        <fullName evidence="9">Uncharacterized protein</fullName>
    </submittedName>
</protein>
<dbReference type="InterPro" id="IPR041677">
    <property type="entry name" value="DNA2/NAM7_AAA_11"/>
</dbReference>
<sequence length="714" mass="81091">MTGDDYRYVHLQRIAKEMGNQYHQQQDALKREYEDLKAQLATLPNTDDCEEKALQQESITLRNQLVRLQQEIEQLRRLETRHQESLIAKLDTAREALKLASDDEQRLQSQLAQTWAAFEKQKQELAQAEQRKHDVLTRLIQAQAMGSVKRFVKGIKVEALETEVARVTQFIYQQQLSITAQHAQIQPLHEKLAAVQKITKTAAAEFYEMNTLRDTPSEYSLKLTQLSKQKAQSETRRHEIDTLLNQRQQAAKQQLTDLTQRINEVGAQLAVLEQQLRDIEKGIVEKARIVGTTLSKTYMNQVIAQRRFDVVILDEVSMASMPLVYVATAHADRSITLIGDPQQLAPIASAQTPMVKKWLKRDLFIYRGITLDAAQREEQHSVMLNEQSRMHSSISIISRQYIYKDYLKDVARNLREEVSYAPLANKPLVLCDTHDASPISTRPAYGNSRCKYYHALCCMALVKQVFAEQPELKRNASEPVIGIATPYAPQARLLQSLIKEAGLQMHVHAGTVHRFQGLEFPILIFDTLESPPIKPGGFTAGSYGSDAMRLVNVAVTRPKHKLFIVANAAYIQKEMPSTSIMRLAVEEAQRSAILPSLNIIGVPFSQQMTKIHQQNPNITNLSKLIQKLDLEENILTLPSKSNTSDSLSEENIQTYPAFGMLETLEDEEFIPTEPSLKALHAIEVTLPGMILSRNLVEIEHLDEMVFYKVLEKDI</sequence>
<evidence type="ECO:0000256" key="5">
    <source>
        <dbReference type="ARBA" id="ARBA00022840"/>
    </source>
</evidence>
<dbReference type="EMBL" id="BNJJ01000032">
    <property type="protein sequence ID" value="GHO89182.1"/>
    <property type="molecule type" value="Genomic_DNA"/>
</dbReference>
<dbReference type="Pfam" id="PF13086">
    <property type="entry name" value="AAA_11"/>
    <property type="match status" value="1"/>
</dbReference>
<evidence type="ECO:0000313" key="10">
    <source>
        <dbReference type="Proteomes" id="UP000635565"/>
    </source>
</evidence>
<keyword evidence="10" id="KW-1185">Reference proteome</keyword>
<dbReference type="PANTHER" id="PTHR43788">
    <property type="entry name" value="DNA2/NAM7 HELICASE FAMILY MEMBER"/>
    <property type="match status" value="1"/>
</dbReference>
<evidence type="ECO:0000259" key="7">
    <source>
        <dbReference type="Pfam" id="PF13086"/>
    </source>
</evidence>
<accession>A0ABQ3VTH9</accession>
<proteinExistence type="inferred from homology"/>
<dbReference type="SUPFAM" id="SSF52540">
    <property type="entry name" value="P-loop containing nucleoside triphosphate hydrolases"/>
    <property type="match status" value="1"/>
</dbReference>
<keyword evidence="5" id="KW-0067">ATP-binding</keyword>
<name>A0ABQ3VTH9_9CHLR</name>
<dbReference type="InterPro" id="IPR027417">
    <property type="entry name" value="P-loop_NTPase"/>
</dbReference>
<dbReference type="Gene3D" id="3.40.50.300">
    <property type="entry name" value="P-loop containing nucleotide triphosphate hydrolases"/>
    <property type="match status" value="2"/>
</dbReference>
<feature type="domain" description="DNA2/NAM7 helicase-like C-terminal" evidence="8">
    <location>
        <begin position="376"/>
        <end position="568"/>
    </location>
</feature>
<evidence type="ECO:0000256" key="6">
    <source>
        <dbReference type="SAM" id="Coils"/>
    </source>
</evidence>
<comment type="caution">
    <text evidence="9">The sequence shown here is derived from an EMBL/GenBank/DDBJ whole genome shotgun (WGS) entry which is preliminary data.</text>
</comment>
<evidence type="ECO:0000256" key="4">
    <source>
        <dbReference type="ARBA" id="ARBA00022806"/>
    </source>
</evidence>
<evidence type="ECO:0000256" key="3">
    <source>
        <dbReference type="ARBA" id="ARBA00022801"/>
    </source>
</evidence>
<evidence type="ECO:0000256" key="1">
    <source>
        <dbReference type="ARBA" id="ARBA00007913"/>
    </source>
</evidence>
<dbReference type="CDD" id="cd18808">
    <property type="entry name" value="SF1_C_Upf1"/>
    <property type="match status" value="1"/>
</dbReference>
<dbReference type="Proteomes" id="UP000635565">
    <property type="component" value="Unassembled WGS sequence"/>
</dbReference>
<feature type="coiled-coil region" evidence="6">
    <location>
        <begin position="248"/>
        <end position="282"/>
    </location>
</feature>
<keyword evidence="4" id="KW-0347">Helicase</keyword>
<dbReference type="InterPro" id="IPR050534">
    <property type="entry name" value="Coronavir_polyprotein_1ab"/>
</dbReference>
<feature type="domain" description="DNA2/NAM7 helicase helicase" evidence="7">
    <location>
        <begin position="196"/>
        <end position="347"/>
    </location>
</feature>
<evidence type="ECO:0000313" key="9">
    <source>
        <dbReference type="EMBL" id="GHO89182.1"/>
    </source>
</evidence>
<gene>
    <name evidence="9" type="ORF">KSZ_71880</name>
</gene>
<evidence type="ECO:0000259" key="8">
    <source>
        <dbReference type="Pfam" id="PF13087"/>
    </source>
</evidence>
<dbReference type="RefSeq" id="WP_201366709.1">
    <property type="nucleotide sequence ID" value="NZ_BNJJ01000032.1"/>
</dbReference>
<keyword evidence="6" id="KW-0175">Coiled coil</keyword>
<dbReference type="InterPro" id="IPR047187">
    <property type="entry name" value="SF1_C_Upf1"/>
</dbReference>
<comment type="similarity">
    <text evidence="1">Belongs to the DNA2/NAM7 helicase family.</text>
</comment>
<dbReference type="Pfam" id="PF13087">
    <property type="entry name" value="AAA_12"/>
    <property type="match status" value="1"/>
</dbReference>
<evidence type="ECO:0000256" key="2">
    <source>
        <dbReference type="ARBA" id="ARBA00022741"/>
    </source>
</evidence>
<keyword evidence="3" id="KW-0378">Hydrolase</keyword>
<keyword evidence="2" id="KW-0547">Nucleotide-binding</keyword>
<dbReference type="InterPro" id="IPR041679">
    <property type="entry name" value="DNA2/NAM7-like_C"/>
</dbReference>
<organism evidence="9 10">
    <name type="scientific">Dictyobacter formicarum</name>
    <dbReference type="NCBI Taxonomy" id="2778368"/>
    <lineage>
        <taxon>Bacteria</taxon>
        <taxon>Bacillati</taxon>
        <taxon>Chloroflexota</taxon>
        <taxon>Ktedonobacteria</taxon>
        <taxon>Ktedonobacterales</taxon>
        <taxon>Dictyobacteraceae</taxon>
        <taxon>Dictyobacter</taxon>
    </lineage>
</organism>
<feature type="coiled-coil region" evidence="6">
    <location>
        <begin position="19"/>
        <end position="138"/>
    </location>
</feature>
<dbReference type="PANTHER" id="PTHR43788:SF8">
    <property type="entry name" value="DNA-BINDING PROTEIN SMUBP-2"/>
    <property type="match status" value="1"/>
</dbReference>
<reference evidence="9 10" key="1">
    <citation type="journal article" date="2021" name="Int. J. Syst. Evol. Microbiol.">
        <title>Reticulibacter mediterranei gen. nov., sp. nov., within the new family Reticulibacteraceae fam. nov., and Ktedonospora formicarum gen. nov., sp. nov., Ktedonobacter robiniae sp. nov., Dictyobacter formicarum sp. nov. and Dictyobacter arantiisoli sp. nov., belonging to the class Ktedonobacteria.</title>
        <authorList>
            <person name="Yabe S."/>
            <person name="Zheng Y."/>
            <person name="Wang C.M."/>
            <person name="Sakai Y."/>
            <person name="Abe K."/>
            <person name="Yokota A."/>
            <person name="Donadio S."/>
            <person name="Cavaletti L."/>
            <person name="Monciardini P."/>
        </authorList>
    </citation>
    <scope>NUCLEOTIDE SEQUENCE [LARGE SCALE GENOMIC DNA]</scope>
    <source>
        <strain evidence="9 10">SOSP1-9</strain>
    </source>
</reference>